<reference evidence="2 3" key="1">
    <citation type="submission" date="2021-03" db="EMBL/GenBank/DDBJ databases">
        <title>Actinomadura violae sp. nov., isolated from lichen in Thailand.</title>
        <authorList>
            <person name="Kanchanasin P."/>
            <person name="Saeng-In P."/>
            <person name="Phongsopitanun W."/>
            <person name="Yuki M."/>
            <person name="Kudo T."/>
            <person name="Ohkuma M."/>
            <person name="Tanasupawat S."/>
        </authorList>
    </citation>
    <scope>NUCLEOTIDE SEQUENCE [LARGE SCALE GENOMIC DNA]</scope>
    <source>
        <strain evidence="2 3">LCR2-06</strain>
    </source>
</reference>
<proteinExistence type="predicted"/>
<organism evidence="2 3">
    <name type="scientific">Actinomadura violacea</name>
    <dbReference type="NCBI Taxonomy" id="2819934"/>
    <lineage>
        <taxon>Bacteria</taxon>
        <taxon>Bacillati</taxon>
        <taxon>Actinomycetota</taxon>
        <taxon>Actinomycetes</taxon>
        <taxon>Streptosporangiales</taxon>
        <taxon>Thermomonosporaceae</taxon>
        <taxon>Actinomadura</taxon>
    </lineage>
</organism>
<evidence type="ECO:0000313" key="3">
    <source>
        <dbReference type="Proteomes" id="UP000680206"/>
    </source>
</evidence>
<dbReference type="EMBL" id="JAGEPF010000035">
    <property type="protein sequence ID" value="MBO2464479.1"/>
    <property type="molecule type" value="Genomic_DNA"/>
</dbReference>
<dbReference type="RefSeq" id="WP_208250982.1">
    <property type="nucleotide sequence ID" value="NZ_JAGEPF010000035.1"/>
</dbReference>
<comment type="caution">
    <text evidence="2">The sequence shown here is derived from an EMBL/GenBank/DDBJ whole genome shotgun (WGS) entry which is preliminary data.</text>
</comment>
<evidence type="ECO:0000313" key="2">
    <source>
        <dbReference type="EMBL" id="MBO2464479.1"/>
    </source>
</evidence>
<dbReference type="Proteomes" id="UP000680206">
    <property type="component" value="Unassembled WGS sequence"/>
</dbReference>
<keyword evidence="1" id="KW-0472">Membrane</keyword>
<protein>
    <submittedName>
        <fullName evidence="2">Uncharacterized protein</fullName>
    </submittedName>
</protein>
<gene>
    <name evidence="2" type="ORF">J4709_43600</name>
</gene>
<keyword evidence="1" id="KW-0812">Transmembrane</keyword>
<sequence length="74" mass="8251">MVLIALIILIILVAGLIAAVVAMIVLYLGLATVALLRARPANMDGRYVAFRDLLDLLRDLLRELLSLLRPWRRG</sequence>
<keyword evidence="3" id="KW-1185">Reference proteome</keyword>
<feature type="transmembrane region" description="Helical" evidence="1">
    <location>
        <begin position="6"/>
        <end position="36"/>
    </location>
</feature>
<accession>A0ABS3S638</accession>
<name>A0ABS3S638_9ACTN</name>
<keyword evidence="1" id="KW-1133">Transmembrane helix</keyword>
<evidence type="ECO:0000256" key="1">
    <source>
        <dbReference type="SAM" id="Phobius"/>
    </source>
</evidence>